<evidence type="ECO:0000256" key="1">
    <source>
        <dbReference type="SAM" id="MobiDB-lite"/>
    </source>
</evidence>
<dbReference type="Gene3D" id="1.10.10.10">
    <property type="entry name" value="Winged helix-like DNA-binding domain superfamily/Winged helix DNA-binding domain"/>
    <property type="match status" value="1"/>
</dbReference>
<reference evidence="3 4" key="1">
    <citation type="submission" date="2020-01" db="EMBL/GenBank/DDBJ databases">
        <authorList>
            <person name="Peng S.Y."/>
            <person name="Li J."/>
            <person name="Wang M."/>
            <person name="Wang L."/>
            <person name="Wang C.Q."/>
            <person name="Wang J.R."/>
        </authorList>
    </citation>
    <scope>NUCLEOTIDE SEQUENCE [LARGE SCALE GENOMIC DNA]</scope>
    <source>
        <strain evidence="3 4">XCT-34</strain>
    </source>
</reference>
<dbReference type="Proteomes" id="UP000541347">
    <property type="component" value="Unassembled WGS sequence"/>
</dbReference>
<dbReference type="Gene3D" id="1.25.40.10">
    <property type="entry name" value="Tetratricopeptide repeat domain"/>
    <property type="match status" value="2"/>
</dbReference>
<dbReference type="InterPro" id="IPR016032">
    <property type="entry name" value="Sig_transdc_resp-reg_C-effctor"/>
</dbReference>
<gene>
    <name evidence="3" type="ORF">GWI71_01950</name>
</gene>
<keyword evidence="4" id="KW-1185">Reference proteome</keyword>
<organism evidence="3 4">
    <name type="scientific">Pannonibacter tanglangensis</name>
    <dbReference type="NCBI Taxonomy" id="2750084"/>
    <lineage>
        <taxon>Bacteria</taxon>
        <taxon>Pseudomonadati</taxon>
        <taxon>Pseudomonadota</taxon>
        <taxon>Alphaproteobacteria</taxon>
        <taxon>Hyphomicrobiales</taxon>
        <taxon>Stappiaceae</taxon>
        <taxon>Pannonibacter</taxon>
    </lineage>
</organism>
<feature type="region of interest" description="Disordered" evidence="1">
    <location>
        <begin position="248"/>
        <end position="269"/>
    </location>
</feature>
<name>A0ABW9ZC84_9HYPH</name>
<proteinExistence type="predicted"/>
<feature type="compositionally biased region" description="Low complexity" evidence="1">
    <location>
        <begin position="252"/>
        <end position="269"/>
    </location>
</feature>
<dbReference type="Pfam" id="PF03704">
    <property type="entry name" value="BTAD"/>
    <property type="match status" value="1"/>
</dbReference>
<dbReference type="SUPFAM" id="SSF48452">
    <property type="entry name" value="TPR-like"/>
    <property type="match status" value="2"/>
</dbReference>
<evidence type="ECO:0000313" key="3">
    <source>
        <dbReference type="EMBL" id="NBN62434.1"/>
    </source>
</evidence>
<dbReference type="InterPro" id="IPR036388">
    <property type="entry name" value="WH-like_DNA-bd_sf"/>
</dbReference>
<sequence length="721" mass="78769">MAERLHLQTLGLVRLATADGETLALKTRKALALLAYLLRRPGLSATRSDIAALLWSEGERAKAAVSLRQAVAHVRQTEALAGLRLIETTPTSITLCAEVLTTDLDEIQQMLGGFRPLDSTRLKALWGGDFLNGFDTLDPAFADWLALEQERVRASVIEKTVSALEDLQILGGAAAVNQREVLAGFLLGLDPAHEFAHQTLIRHYLAQGRRERALQQYRDCARELRNLLDQDPDPATLLLIEDAGAGDPARRPPVGAAGTAQGAPAPGAAPGAVLAPAPVAAPPGGGMASATVDLAGLRRDISLPVLSIASLSFEREADHLALSLRDEIVAGLSAYRCFELYEAAYWIGEDGAAPMRVEGGELGSFLLRFRRDRMLNRIYVQLENRSSGQIAFNEVIDLELTTSASDRVEAVFRTVSRVHSHVIGRLRMRPGRTAFSRWCQAEALMWEFNRAADQKALQILAELEQSHPSYSQIYAGRCSIQMKQALFYPTVGGGLLDTEATMTLAEKAVALDPWQVINHRMLGWSMIHAARPDDAHRAFSQALSLNPMDPMNVISAAEALAYIGDLRKATGMAMKAFDGLTTTPRIVYGYLANIFFASGDFDRAAEFARRGPMDNIHGLATRLAALDRAGFAEDAAATRDILLQRIETQFGRGRLKPVPLELRAWLDQVNMFQEARNPRRLRARAGFRARGAGARPRLILSLIPSLGCSARGRATPQRQET</sequence>
<dbReference type="InterPro" id="IPR051677">
    <property type="entry name" value="AfsR-DnrI-RedD_regulator"/>
</dbReference>
<dbReference type="PANTHER" id="PTHR35807">
    <property type="entry name" value="TRANSCRIPTIONAL REGULATOR REDD-RELATED"/>
    <property type="match status" value="1"/>
</dbReference>
<accession>A0ABW9ZC84</accession>
<dbReference type="InterPro" id="IPR005158">
    <property type="entry name" value="BTAD"/>
</dbReference>
<dbReference type="SUPFAM" id="SSF46894">
    <property type="entry name" value="C-terminal effector domain of the bipartite response regulators"/>
    <property type="match status" value="1"/>
</dbReference>
<dbReference type="RefSeq" id="WP_161673379.1">
    <property type="nucleotide sequence ID" value="NZ_JAABLP010000001.1"/>
</dbReference>
<evidence type="ECO:0000259" key="2">
    <source>
        <dbReference type="SMART" id="SM01043"/>
    </source>
</evidence>
<dbReference type="SMART" id="SM01043">
    <property type="entry name" value="BTAD"/>
    <property type="match status" value="1"/>
</dbReference>
<dbReference type="InterPro" id="IPR011990">
    <property type="entry name" value="TPR-like_helical_dom_sf"/>
</dbReference>
<dbReference type="EMBL" id="JAABLP010000001">
    <property type="protein sequence ID" value="NBN62434.1"/>
    <property type="molecule type" value="Genomic_DNA"/>
</dbReference>
<feature type="domain" description="Bacterial transcriptional activator" evidence="2">
    <location>
        <begin position="102"/>
        <end position="244"/>
    </location>
</feature>
<comment type="caution">
    <text evidence="3">The sequence shown here is derived from an EMBL/GenBank/DDBJ whole genome shotgun (WGS) entry which is preliminary data.</text>
</comment>
<protein>
    <recommendedName>
        <fullName evidence="2">Bacterial transcriptional activator domain-containing protein</fullName>
    </recommendedName>
</protein>
<evidence type="ECO:0000313" key="4">
    <source>
        <dbReference type="Proteomes" id="UP000541347"/>
    </source>
</evidence>